<accession>A0A1Q9A328</accession>
<organism evidence="2 3">
    <name type="scientific">Allorhizobium taibaishanense</name>
    <dbReference type="NCBI Taxonomy" id="887144"/>
    <lineage>
        <taxon>Bacteria</taxon>
        <taxon>Pseudomonadati</taxon>
        <taxon>Pseudomonadota</taxon>
        <taxon>Alphaproteobacteria</taxon>
        <taxon>Hyphomicrobiales</taxon>
        <taxon>Rhizobiaceae</taxon>
        <taxon>Rhizobium/Agrobacterium group</taxon>
        <taxon>Allorhizobium</taxon>
    </lineage>
</organism>
<reference evidence="1 4" key="2">
    <citation type="submission" date="2020-08" db="EMBL/GenBank/DDBJ databases">
        <title>Genomic Encyclopedia of Type Strains, Phase IV (KMG-IV): sequencing the most valuable type-strain genomes for metagenomic binning, comparative biology and taxonomic classification.</title>
        <authorList>
            <person name="Goeker M."/>
        </authorList>
    </citation>
    <scope>NUCLEOTIDE SEQUENCE [LARGE SCALE GENOMIC DNA]</scope>
    <source>
        <strain evidence="1 4">DSM 100021</strain>
    </source>
</reference>
<evidence type="ECO:0000313" key="3">
    <source>
        <dbReference type="Proteomes" id="UP000185598"/>
    </source>
</evidence>
<dbReference type="STRING" id="887144.BJF91_17725"/>
<dbReference type="EMBL" id="JACIED010000001">
    <property type="protein sequence ID" value="MBB4005929.1"/>
    <property type="molecule type" value="Genomic_DNA"/>
</dbReference>
<evidence type="ECO:0000313" key="1">
    <source>
        <dbReference type="EMBL" id="MBB4005929.1"/>
    </source>
</evidence>
<evidence type="ECO:0000313" key="2">
    <source>
        <dbReference type="EMBL" id="OLP48959.1"/>
    </source>
</evidence>
<dbReference type="AlphaFoldDB" id="A0A1Q9A328"/>
<comment type="caution">
    <text evidence="2">The sequence shown here is derived from an EMBL/GenBank/DDBJ whole genome shotgun (WGS) entry which is preliminary data.</text>
</comment>
<dbReference type="Proteomes" id="UP000185598">
    <property type="component" value="Unassembled WGS sequence"/>
</dbReference>
<reference evidence="2 3" key="1">
    <citation type="submission" date="2016-09" db="EMBL/GenBank/DDBJ databases">
        <title>Rhizobium oryziradicis sp. nov., isolated from the root of rice.</title>
        <authorList>
            <person name="Zhao J."/>
            <person name="Zhang X."/>
        </authorList>
    </citation>
    <scope>NUCLEOTIDE SEQUENCE [LARGE SCALE GENOMIC DNA]</scope>
    <source>
        <strain evidence="2 3">14971</strain>
    </source>
</reference>
<dbReference type="Proteomes" id="UP000544107">
    <property type="component" value="Unassembled WGS sequence"/>
</dbReference>
<dbReference type="EMBL" id="MKIN01000022">
    <property type="protein sequence ID" value="OLP48959.1"/>
    <property type="molecule type" value="Genomic_DNA"/>
</dbReference>
<protein>
    <submittedName>
        <fullName evidence="2">Uncharacterized protein</fullName>
    </submittedName>
</protein>
<proteinExistence type="predicted"/>
<name>A0A1Q9A328_9HYPH</name>
<keyword evidence="3" id="KW-1185">Reference proteome</keyword>
<gene>
    <name evidence="2" type="ORF">BJF91_17725</name>
    <name evidence="1" type="ORF">GGQ71_000165</name>
</gene>
<evidence type="ECO:0000313" key="4">
    <source>
        <dbReference type="Proteomes" id="UP000544107"/>
    </source>
</evidence>
<sequence length="79" mass="8447">MAGITGIFRIPAVTRITRRGRNFASRCFLALTIKGLPALSLKSGGSDPIPALQARLAMRQAGRKGMVRQAQATVVLDIL</sequence>